<proteinExistence type="predicted"/>
<keyword evidence="1" id="KW-0175">Coiled coil</keyword>
<sequence>MVKNRKIKEEYSILWFFMGFGFLALSMFPNTIDILGNIFSISYAPTLILLFLFAFVLLVLIHFSIVLSKLSEQNKDLIQEVGLLKHELDNFKNK</sequence>
<feature type="transmembrane region" description="Helical" evidence="2">
    <location>
        <begin position="12"/>
        <end position="32"/>
    </location>
</feature>
<keyword evidence="2" id="KW-1133">Transmembrane helix</keyword>
<reference evidence="3" key="1">
    <citation type="submission" date="2018-10" db="EMBL/GenBank/DDBJ databases">
        <authorList>
            <person name="Aoki K."/>
        </authorList>
    </citation>
    <scope>NUCLEOTIDE SEQUENCE</scope>
</reference>
<dbReference type="EMBL" id="UOYO01000040">
    <property type="protein sequence ID" value="VAY87971.1"/>
    <property type="molecule type" value="Genomic_DNA"/>
</dbReference>
<name>A0A3B1E7I2_9ZZZZ</name>
<organism evidence="3">
    <name type="scientific">hydrothermal vent metagenome</name>
    <dbReference type="NCBI Taxonomy" id="652676"/>
    <lineage>
        <taxon>unclassified sequences</taxon>
        <taxon>metagenomes</taxon>
        <taxon>ecological metagenomes</taxon>
    </lineage>
</organism>
<keyword evidence="2" id="KW-0812">Transmembrane</keyword>
<feature type="transmembrane region" description="Helical" evidence="2">
    <location>
        <begin position="44"/>
        <end position="67"/>
    </location>
</feature>
<evidence type="ECO:0000313" key="3">
    <source>
        <dbReference type="EMBL" id="VAY87971.1"/>
    </source>
</evidence>
<gene>
    <name evidence="3" type="ORF">MNB_ARC-1_1243</name>
</gene>
<evidence type="ECO:0000256" key="2">
    <source>
        <dbReference type="SAM" id="Phobius"/>
    </source>
</evidence>
<feature type="coiled-coil region" evidence="1">
    <location>
        <begin position="67"/>
        <end position="94"/>
    </location>
</feature>
<keyword evidence="2" id="KW-0472">Membrane</keyword>
<dbReference type="Pfam" id="PF10066">
    <property type="entry name" value="DUF2304"/>
    <property type="match status" value="1"/>
</dbReference>
<accession>A0A3B1E7I2</accession>
<protein>
    <recommendedName>
        <fullName evidence="4">DUF2304 domain-containing protein</fullName>
    </recommendedName>
</protein>
<dbReference type="AlphaFoldDB" id="A0A3B1E7I2"/>
<evidence type="ECO:0000256" key="1">
    <source>
        <dbReference type="SAM" id="Coils"/>
    </source>
</evidence>
<dbReference type="InterPro" id="IPR019277">
    <property type="entry name" value="DUF2304"/>
</dbReference>
<evidence type="ECO:0008006" key="4">
    <source>
        <dbReference type="Google" id="ProtNLM"/>
    </source>
</evidence>